<protein>
    <submittedName>
        <fullName evidence="1">Uncharacterized protein</fullName>
    </submittedName>
</protein>
<comment type="caution">
    <text evidence="1">The sequence shown here is derived from an EMBL/GenBank/DDBJ whole genome shotgun (WGS) entry which is preliminary data.</text>
</comment>
<dbReference type="Proteomes" id="UP000886852">
    <property type="component" value="Unassembled WGS sequence"/>
</dbReference>
<proteinExistence type="predicted"/>
<reference evidence="1" key="1">
    <citation type="submission" date="2020-10" db="EMBL/GenBank/DDBJ databases">
        <authorList>
            <person name="Gilroy R."/>
        </authorList>
    </citation>
    <scope>NUCLEOTIDE SEQUENCE</scope>
    <source>
        <strain evidence="1">ChiHjej12B11-7776</strain>
    </source>
</reference>
<sequence>MEKYVCEVLVRKDKSGKIVHFGGALCSEVIIVQANSETFAKQAAWSKYAKEHGVSTSMISIGKVTKM</sequence>
<evidence type="ECO:0000313" key="1">
    <source>
        <dbReference type="EMBL" id="HIU90489.1"/>
    </source>
</evidence>
<gene>
    <name evidence="1" type="ORF">IAC72_00545</name>
</gene>
<accession>A0A9D1SPL6</accession>
<name>A0A9D1SPL6_9BACT</name>
<reference evidence="1" key="2">
    <citation type="journal article" date="2021" name="PeerJ">
        <title>Extensive microbial diversity within the chicken gut microbiome revealed by metagenomics and culture.</title>
        <authorList>
            <person name="Gilroy R."/>
            <person name="Ravi A."/>
            <person name="Getino M."/>
            <person name="Pursley I."/>
            <person name="Horton D.L."/>
            <person name="Alikhan N.F."/>
            <person name="Baker D."/>
            <person name="Gharbi K."/>
            <person name="Hall N."/>
            <person name="Watson M."/>
            <person name="Adriaenssens E.M."/>
            <person name="Foster-Nyarko E."/>
            <person name="Jarju S."/>
            <person name="Secka A."/>
            <person name="Antonio M."/>
            <person name="Oren A."/>
            <person name="Chaudhuri R.R."/>
            <person name="La Ragione R."/>
            <person name="Hildebrand F."/>
            <person name="Pallen M.J."/>
        </authorList>
    </citation>
    <scope>NUCLEOTIDE SEQUENCE</scope>
    <source>
        <strain evidence="1">ChiHjej12B11-7776</strain>
    </source>
</reference>
<dbReference type="AlphaFoldDB" id="A0A9D1SPL6"/>
<evidence type="ECO:0000313" key="2">
    <source>
        <dbReference type="Proteomes" id="UP000886852"/>
    </source>
</evidence>
<dbReference type="EMBL" id="DVOC01000013">
    <property type="protein sequence ID" value="HIU90489.1"/>
    <property type="molecule type" value="Genomic_DNA"/>
</dbReference>
<organism evidence="1 2">
    <name type="scientific">Candidatus Fimimonas merdipullorum</name>
    <dbReference type="NCBI Taxonomy" id="2840822"/>
    <lineage>
        <taxon>Bacteria</taxon>
        <taxon>Pseudomonadati</taxon>
        <taxon>Myxococcota</taxon>
        <taxon>Myxococcia</taxon>
        <taxon>Myxococcales</taxon>
        <taxon>Cystobacterineae</taxon>
        <taxon>Myxococcaceae</taxon>
        <taxon>Myxococcaceae incertae sedis</taxon>
        <taxon>Candidatus Fimimonas</taxon>
    </lineage>
</organism>